<evidence type="ECO:0000259" key="1">
    <source>
        <dbReference type="Pfam" id="PF21751"/>
    </source>
</evidence>
<organism evidence="2 3">
    <name type="scientific">Pedobacter aquae</name>
    <dbReference type="NCBI Taxonomy" id="2605747"/>
    <lineage>
        <taxon>Bacteria</taxon>
        <taxon>Pseudomonadati</taxon>
        <taxon>Bacteroidota</taxon>
        <taxon>Sphingobacteriia</taxon>
        <taxon>Sphingobacteriales</taxon>
        <taxon>Sphingobacteriaceae</taxon>
        <taxon>Pedobacter</taxon>
    </lineage>
</organism>
<sequence>MQYSPKYQSAKIVAPKIEEHFLHHIALASHKGEQDIATIPQVSIIEAIIDVCFWASFRSEEGKYPRISLAFLSPEQALHPVVFQEKLSLNAYVLSKLAPGIEGAGIHLGVWYQDGELYVWGSTTSIPDYCFVLDVSEPGLLVIKHKRINGYGKFTNVVILKGDEIKIVNEDSGMLPDSPQILKSLLGFTAPYLRNDTANILIQLAVFMRSHGRGGTLLLTPSADEQWKSSLIQPFHYQLNPPFEGLANLILKDGANISESLWVSKLKREVDHIAGFTAIDGATIINDKYELLAFGVKIGKREGNTSVKKIAFIEPVIGGEASLLEVSRLGGTRHLSAAQFVFDNHDCIALVASQDGYFTVLSWSESMKCVQAHRIETLLF</sequence>
<dbReference type="Proteomes" id="UP000323653">
    <property type="component" value="Chromosome"/>
</dbReference>
<name>A0A5C0VGT5_9SPHI</name>
<evidence type="ECO:0000313" key="3">
    <source>
        <dbReference type="Proteomes" id="UP000323653"/>
    </source>
</evidence>
<protein>
    <recommendedName>
        <fullName evidence="1">Probable sensor domain-containing protein</fullName>
    </recommendedName>
</protein>
<accession>A0A5C0VGT5</accession>
<reference evidence="2 3" key="1">
    <citation type="submission" date="2019-08" db="EMBL/GenBank/DDBJ databases">
        <title>Pedobacter sp. nov., isolated from Han river, South Korea.</title>
        <authorList>
            <person name="Lee D.-H."/>
            <person name="Kim Y.-S."/>
            <person name="Hwang E.-M."/>
            <person name="Le Tran T.C."/>
            <person name="Cha C.-J."/>
        </authorList>
    </citation>
    <scope>NUCLEOTIDE SEQUENCE [LARGE SCALE GENOMIC DNA]</scope>
    <source>
        <strain evidence="2 3">CJ43</strain>
    </source>
</reference>
<dbReference type="KEGG" id="pej:FYC62_05050"/>
<dbReference type="AlphaFoldDB" id="A0A5C0VGT5"/>
<dbReference type="InterPro" id="IPR048551">
    <property type="entry name" value="DACNV"/>
</dbReference>
<gene>
    <name evidence="2" type="ORF">FYC62_05050</name>
</gene>
<keyword evidence="3" id="KW-1185">Reference proteome</keyword>
<proteinExistence type="predicted"/>
<dbReference type="EMBL" id="CP043329">
    <property type="protein sequence ID" value="QEK51112.1"/>
    <property type="molecule type" value="Genomic_DNA"/>
</dbReference>
<dbReference type="Pfam" id="PF21751">
    <property type="entry name" value="DACNV"/>
    <property type="match status" value="1"/>
</dbReference>
<dbReference type="RefSeq" id="WP_149074166.1">
    <property type="nucleotide sequence ID" value="NZ_CP043329.1"/>
</dbReference>
<evidence type="ECO:0000313" key="2">
    <source>
        <dbReference type="EMBL" id="QEK51112.1"/>
    </source>
</evidence>
<feature type="domain" description="Probable sensor" evidence="1">
    <location>
        <begin position="35"/>
        <end position="123"/>
    </location>
</feature>